<dbReference type="EMBL" id="JAKKPZ010000004">
    <property type="protein sequence ID" value="KAI1722262.1"/>
    <property type="molecule type" value="Genomic_DNA"/>
</dbReference>
<sequence length="181" mass="20361">MDISLAEFLKNIKNSLDNVGDSVSENFGRLGNYSSNVAADTKQWFHDTFSKISHQTAVGQVDHRYSTKFPFQIDTTETTTMFSTTESTTTSTPGSEITASALELQSTLMEYWPYSFISMAIISLLFGFMAGMAFGYLCDQCRIRMLKTRPQPEAKESHGMGNVIQKLDQRNKGDVEYERMA</sequence>
<reference evidence="2" key="1">
    <citation type="submission" date="2022-01" db="EMBL/GenBank/DDBJ databases">
        <title>Genome Sequence Resource for Two Populations of Ditylenchus destructor, the Migratory Endoparasitic Phytonematode.</title>
        <authorList>
            <person name="Zhang H."/>
            <person name="Lin R."/>
            <person name="Xie B."/>
        </authorList>
    </citation>
    <scope>NUCLEOTIDE SEQUENCE</scope>
    <source>
        <strain evidence="2">BazhouSP</strain>
    </source>
</reference>
<gene>
    <name evidence="2" type="ORF">DdX_04573</name>
</gene>
<accession>A0AAD4N9V0</accession>
<comment type="caution">
    <text evidence="2">The sequence shown here is derived from an EMBL/GenBank/DDBJ whole genome shotgun (WGS) entry which is preliminary data.</text>
</comment>
<evidence type="ECO:0000313" key="3">
    <source>
        <dbReference type="Proteomes" id="UP001201812"/>
    </source>
</evidence>
<protein>
    <submittedName>
        <fullName evidence="2">Uncharacterized protein</fullName>
    </submittedName>
</protein>
<keyword evidence="3" id="KW-1185">Reference proteome</keyword>
<name>A0AAD4N9V0_9BILA</name>
<keyword evidence="1" id="KW-0472">Membrane</keyword>
<proteinExistence type="predicted"/>
<organism evidence="2 3">
    <name type="scientific">Ditylenchus destructor</name>
    <dbReference type="NCBI Taxonomy" id="166010"/>
    <lineage>
        <taxon>Eukaryota</taxon>
        <taxon>Metazoa</taxon>
        <taxon>Ecdysozoa</taxon>
        <taxon>Nematoda</taxon>
        <taxon>Chromadorea</taxon>
        <taxon>Rhabditida</taxon>
        <taxon>Tylenchina</taxon>
        <taxon>Tylenchomorpha</taxon>
        <taxon>Sphaerularioidea</taxon>
        <taxon>Anguinidae</taxon>
        <taxon>Anguininae</taxon>
        <taxon>Ditylenchus</taxon>
    </lineage>
</organism>
<dbReference type="AlphaFoldDB" id="A0AAD4N9V0"/>
<keyword evidence="1" id="KW-0812">Transmembrane</keyword>
<evidence type="ECO:0000313" key="2">
    <source>
        <dbReference type="EMBL" id="KAI1722262.1"/>
    </source>
</evidence>
<dbReference type="Proteomes" id="UP001201812">
    <property type="component" value="Unassembled WGS sequence"/>
</dbReference>
<evidence type="ECO:0000256" key="1">
    <source>
        <dbReference type="SAM" id="Phobius"/>
    </source>
</evidence>
<keyword evidence="1" id="KW-1133">Transmembrane helix</keyword>
<feature type="transmembrane region" description="Helical" evidence="1">
    <location>
        <begin position="111"/>
        <end position="137"/>
    </location>
</feature>